<evidence type="ECO:0000256" key="1">
    <source>
        <dbReference type="SAM" id="MobiDB-lite"/>
    </source>
</evidence>
<accession>A0AAV9UHA5</accession>
<organism evidence="2 3">
    <name type="scientific">Orbilia brochopaga</name>
    <dbReference type="NCBI Taxonomy" id="3140254"/>
    <lineage>
        <taxon>Eukaryota</taxon>
        <taxon>Fungi</taxon>
        <taxon>Dikarya</taxon>
        <taxon>Ascomycota</taxon>
        <taxon>Pezizomycotina</taxon>
        <taxon>Orbiliomycetes</taxon>
        <taxon>Orbiliales</taxon>
        <taxon>Orbiliaceae</taxon>
        <taxon>Orbilia</taxon>
    </lineage>
</organism>
<reference evidence="2 3" key="1">
    <citation type="submission" date="2019-10" db="EMBL/GenBank/DDBJ databases">
        <authorList>
            <person name="Palmer J.M."/>
        </authorList>
    </citation>
    <scope>NUCLEOTIDE SEQUENCE [LARGE SCALE GENOMIC DNA]</scope>
    <source>
        <strain evidence="2 3">TWF696</strain>
    </source>
</reference>
<feature type="region of interest" description="Disordered" evidence="1">
    <location>
        <begin position="254"/>
        <end position="275"/>
    </location>
</feature>
<keyword evidence="3" id="KW-1185">Reference proteome</keyword>
<feature type="compositionally biased region" description="Low complexity" evidence="1">
    <location>
        <begin position="778"/>
        <end position="790"/>
    </location>
</feature>
<feature type="region of interest" description="Disordered" evidence="1">
    <location>
        <begin position="207"/>
        <end position="230"/>
    </location>
</feature>
<gene>
    <name evidence="2" type="ORF">TWF696_008608</name>
</gene>
<dbReference type="AlphaFoldDB" id="A0AAV9UHA5"/>
<evidence type="ECO:0000313" key="3">
    <source>
        <dbReference type="Proteomes" id="UP001375240"/>
    </source>
</evidence>
<comment type="caution">
    <text evidence="2">The sequence shown here is derived from an EMBL/GenBank/DDBJ whole genome shotgun (WGS) entry which is preliminary data.</text>
</comment>
<protein>
    <submittedName>
        <fullName evidence="2">Uncharacterized protein</fullName>
    </submittedName>
</protein>
<sequence>MASSKFHTPSALLPPPPHDPSLDYDAKGRPKKHIWGQVFLSAVLDKPLPKVPFKSKDTNALGEFSLPPPPLKRRKSWSHSGEEISLYDEEAVTENILLDDFRGRSRYRPPSPPPIPYWWYLQNNTPQYNYQPLDQEDSASDDSGLTTIWIEVDMEQRRAQSLPPLPPRKDERYRRKKTNPCWRMFKHHPHHPLTIADSAALQRRPRSSSIPQHSCIHRSTRPAPSSMEDKRNDLVLRTATSLLAKFNLPLRRACLQPLPPPQPSTTKTKRGRKKKQVPKFVQIYEGLPGQLTLVAVNPITNPYFREESEGEESDPAMSAPSDQETIDLAGEEFVEFIQNYQAPPPPPPPSNALLLGAEQFQQRASSGVELTFDSECEWCKKGMEMLPHLYGNTTLASHKDDASSCPFYWALQEVINSQAQGGAAGPGAAEPLGGQPVVQEPQGQSVVPPRELGLWEMVLQDQEQDNLVDPCLAKLAEISRAKKLIEERKKKDREVNVFLRHVSEGIKGAQLLRVLLDAETGKLLPKHHEEYPSLVDGMTPAEFDDFVADAQHRKAELYRKCVEAGEDPNVGLDHPSHIPDILRDSLPDPRFSVLADGKDMMDFDAVLDEEFRRVKTNAARFLTSPRPKPRQIHAGQPGLFSFPAATGTPASRGLFVTYERPSETSYLSQGQIEAADLTQCFRISARSYRMLDRCLWRCFLEDDKLSTYNLVRPDSKRRFIVRLLGNLQQRLDAETVAEFASSPHRERNGWMIYQMASQYAIGIRKTPLDISGGATEGQQPEPQQPAQEEPQPARRYGLNGFDPNKPRAPPRYYY</sequence>
<name>A0AAV9UHA5_9PEZI</name>
<feature type="region of interest" description="Disordered" evidence="1">
    <location>
        <begin position="1"/>
        <end position="28"/>
    </location>
</feature>
<dbReference type="Proteomes" id="UP001375240">
    <property type="component" value="Unassembled WGS sequence"/>
</dbReference>
<feature type="region of interest" description="Disordered" evidence="1">
    <location>
        <begin position="769"/>
        <end position="814"/>
    </location>
</feature>
<evidence type="ECO:0000313" key="2">
    <source>
        <dbReference type="EMBL" id="KAK6341536.1"/>
    </source>
</evidence>
<feature type="region of interest" description="Disordered" evidence="1">
    <location>
        <begin position="420"/>
        <end position="443"/>
    </location>
</feature>
<dbReference type="EMBL" id="JAVHNQ010000007">
    <property type="protein sequence ID" value="KAK6341536.1"/>
    <property type="molecule type" value="Genomic_DNA"/>
</dbReference>
<proteinExistence type="predicted"/>